<reference evidence="2 3" key="1">
    <citation type="submission" date="2016-12" db="EMBL/GenBank/DDBJ databases">
        <title>Genome sequencing of Methylocaldum marinum.</title>
        <authorList>
            <person name="Takeuchi M."/>
            <person name="Kamagata Y."/>
            <person name="Hiraoka S."/>
            <person name="Oshima K."/>
            <person name="Hattori M."/>
            <person name="Iwasaki W."/>
        </authorList>
    </citation>
    <scope>NUCLEOTIDE SEQUENCE [LARGE SCALE GENOMIC DNA]</scope>
    <source>
        <strain evidence="2 3">S8</strain>
    </source>
</reference>
<dbReference type="EMBL" id="AP017928">
    <property type="protein sequence ID" value="BBA33478.1"/>
    <property type="molecule type" value="Genomic_DNA"/>
</dbReference>
<name>A0A250KPG0_9GAMM</name>
<evidence type="ECO:0000256" key="1">
    <source>
        <dbReference type="SAM" id="MobiDB-lite"/>
    </source>
</evidence>
<feature type="compositionally biased region" description="Polar residues" evidence="1">
    <location>
        <begin position="163"/>
        <end position="176"/>
    </location>
</feature>
<keyword evidence="3" id="KW-1185">Reference proteome</keyword>
<protein>
    <submittedName>
        <fullName evidence="2">Uncharacterized protein</fullName>
    </submittedName>
</protein>
<gene>
    <name evidence="2" type="ORF">sS8_1519</name>
</gene>
<dbReference type="OrthoDB" id="9793236at2"/>
<proteinExistence type="predicted"/>
<feature type="region of interest" description="Disordered" evidence="1">
    <location>
        <begin position="142"/>
        <end position="176"/>
    </location>
</feature>
<evidence type="ECO:0000313" key="2">
    <source>
        <dbReference type="EMBL" id="BBA33478.1"/>
    </source>
</evidence>
<sequence>MGRKTFEDEKVRHPLSKVVLPRARRHHELAVISLIDIITKFAATIQPALATDTVRQLYNVPSEIPSIYRVNVDSDRLYGGNGDIRHANYPQQISGKKSSVAIQPISSGRKRRFAFLGFEFYWCEDRKGTPRVMRRTAQEIAGGVPTDQDMDQGAPASAGTRVVSGSQPARRQATKF</sequence>
<dbReference type="KEGG" id="mmai:sS8_1519"/>
<dbReference type="AlphaFoldDB" id="A0A250KPG0"/>
<accession>A0A250KPG0</accession>
<organism evidence="2 3">
    <name type="scientific">Methylocaldum marinum</name>
    <dbReference type="NCBI Taxonomy" id="1432792"/>
    <lineage>
        <taxon>Bacteria</taxon>
        <taxon>Pseudomonadati</taxon>
        <taxon>Pseudomonadota</taxon>
        <taxon>Gammaproteobacteria</taxon>
        <taxon>Methylococcales</taxon>
        <taxon>Methylococcaceae</taxon>
        <taxon>Methylocaldum</taxon>
    </lineage>
</organism>
<evidence type="ECO:0000313" key="3">
    <source>
        <dbReference type="Proteomes" id="UP000266313"/>
    </source>
</evidence>
<dbReference type="Proteomes" id="UP000266313">
    <property type="component" value="Chromosome"/>
</dbReference>
<dbReference type="RefSeq" id="WP_119629080.1">
    <property type="nucleotide sequence ID" value="NZ_AP017928.1"/>
</dbReference>